<keyword evidence="2" id="KW-1185">Reference proteome</keyword>
<protein>
    <submittedName>
        <fullName evidence="1">Uncharacterized protein</fullName>
    </submittedName>
</protein>
<dbReference type="Pfam" id="PF23847">
    <property type="entry name" value="DUF7211"/>
    <property type="match status" value="1"/>
</dbReference>
<dbReference type="InterPro" id="IPR055635">
    <property type="entry name" value="DUF7211"/>
</dbReference>
<gene>
    <name evidence="1" type="ORF">N1032_26850</name>
</gene>
<sequence>MTDNLQHHGIVGMKWGKHIRGSSKTPSTRAVNRAAKRASKVIEKTSAQKEANLAIQRKKEYHNRGKLTDAQLAKRVNRLQQEQRYKELVNQPFAEAKAAQKAKRNRHLKIVAGTAAAIPFAMINTSAGGGKYKTA</sequence>
<evidence type="ECO:0000313" key="1">
    <source>
        <dbReference type="EMBL" id="MCS5737355.1"/>
    </source>
</evidence>
<name>A0ABT2HBM7_9MICO</name>
<feature type="non-terminal residue" evidence="1">
    <location>
        <position position="135"/>
    </location>
</feature>
<dbReference type="Proteomes" id="UP001165586">
    <property type="component" value="Unassembled WGS sequence"/>
</dbReference>
<organism evidence="1 2">
    <name type="scientific">Herbiconiux daphne</name>
    <dbReference type="NCBI Taxonomy" id="2970914"/>
    <lineage>
        <taxon>Bacteria</taxon>
        <taxon>Bacillati</taxon>
        <taxon>Actinomycetota</taxon>
        <taxon>Actinomycetes</taxon>
        <taxon>Micrococcales</taxon>
        <taxon>Microbacteriaceae</taxon>
        <taxon>Herbiconiux</taxon>
    </lineage>
</organism>
<comment type="caution">
    <text evidence="1">The sequence shown here is derived from an EMBL/GenBank/DDBJ whole genome shotgun (WGS) entry which is preliminary data.</text>
</comment>
<dbReference type="EMBL" id="JANLCJ010000629">
    <property type="protein sequence ID" value="MCS5737355.1"/>
    <property type="molecule type" value="Genomic_DNA"/>
</dbReference>
<proteinExistence type="predicted"/>
<evidence type="ECO:0000313" key="2">
    <source>
        <dbReference type="Proteomes" id="UP001165586"/>
    </source>
</evidence>
<reference evidence="1" key="1">
    <citation type="submission" date="2022-08" db="EMBL/GenBank/DDBJ databases">
        <authorList>
            <person name="Deng Y."/>
            <person name="Han X.-F."/>
            <person name="Zhang Y.-Q."/>
        </authorList>
    </citation>
    <scope>NUCLEOTIDE SEQUENCE</scope>
    <source>
        <strain evidence="1">CPCC 203386</strain>
    </source>
</reference>
<accession>A0ABT2HBM7</accession>